<proteinExistence type="predicted"/>
<accession>A0A0E9XA64</accession>
<reference evidence="1" key="1">
    <citation type="submission" date="2014-11" db="EMBL/GenBank/DDBJ databases">
        <authorList>
            <person name="Amaro Gonzalez C."/>
        </authorList>
    </citation>
    <scope>NUCLEOTIDE SEQUENCE</scope>
</reference>
<sequence length="65" mass="7488">MHYVEDLKYTENCSVDGLQFVSVWPRTCPDTTREKRSRHSLVTFAKPVVLCSLTLCFKLSNCIGY</sequence>
<dbReference type="EMBL" id="GBXM01008920">
    <property type="protein sequence ID" value="JAH99657.1"/>
    <property type="molecule type" value="Transcribed_RNA"/>
</dbReference>
<protein>
    <submittedName>
        <fullName evidence="1">Uncharacterized protein</fullName>
    </submittedName>
</protein>
<organism evidence="1">
    <name type="scientific">Anguilla anguilla</name>
    <name type="common">European freshwater eel</name>
    <name type="synonym">Muraena anguilla</name>
    <dbReference type="NCBI Taxonomy" id="7936"/>
    <lineage>
        <taxon>Eukaryota</taxon>
        <taxon>Metazoa</taxon>
        <taxon>Chordata</taxon>
        <taxon>Craniata</taxon>
        <taxon>Vertebrata</taxon>
        <taxon>Euteleostomi</taxon>
        <taxon>Actinopterygii</taxon>
        <taxon>Neopterygii</taxon>
        <taxon>Teleostei</taxon>
        <taxon>Anguilliformes</taxon>
        <taxon>Anguillidae</taxon>
        <taxon>Anguilla</taxon>
    </lineage>
</organism>
<reference evidence="1" key="2">
    <citation type="journal article" date="2015" name="Fish Shellfish Immunol.">
        <title>Early steps in the European eel (Anguilla anguilla)-Vibrio vulnificus interaction in the gills: Role of the RtxA13 toxin.</title>
        <authorList>
            <person name="Callol A."/>
            <person name="Pajuelo D."/>
            <person name="Ebbesson L."/>
            <person name="Teles M."/>
            <person name="MacKenzie S."/>
            <person name="Amaro C."/>
        </authorList>
    </citation>
    <scope>NUCLEOTIDE SEQUENCE</scope>
</reference>
<name>A0A0E9XA64_ANGAN</name>
<evidence type="ECO:0000313" key="1">
    <source>
        <dbReference type="EMBL" id="JAH99657.1"/>
    </source>
</evidence>
<dbReference type="AlphaFoldDB" id="A0A0E9XA64"/>